<dbReference type="EC" id="3.1.2.22" evidence="2"/>
<dbReference type="PANTHER" id="PTHR10655:SF17">
    <property type="entry name" value="LYSOPHOSPHOLIPASE-LIKE PROTEIN 1"/>
    <property type="match status" value="1"/>
</dbReference>
<dbReference type="EMBL" id="GBHO01026198">
    <property type="protein sequence ID" value="JAG17406.1"/>
    <property type="molecule type" value="Transcribed_RNA"/>
</dbReference>
<evidence type="ECO:0000256" key="3">
    <source>
        <dbReference type="ARBA" id="ARBA00022801"/>
    </source>
</evidence>
<accession>A0A0A9XCN6</accession>
<dbReference type="GO" id="GO:0008474">
    <property type="term" value="F:palmitoyl-(protein) hydrolase activity"/>
    <property type="evidence" value="ECO:0007669"/>
    <property type="project" value="UniProtKB-EC"/>
</dbReference>
<dbReference type="Pfam" id="PF02230">
    <property type="entry name" value="Abhydrolase_2"/>
    <property type="match status" value="1"/>
</dbReference>
<organism evidence="5">
    <name type="scientific">Lygus hesperus</name>
    <name type="common">Western plant bug</name>
    <dbReference type="NCBI Taxonomy" id="30085"/>
    <lineage>
        <taxon>Eukaryota</taxon>
        <taxon>Metazoa</taxon>
        <taxon>Ecdysozoa</taxon>
        <taxon>Arthropoda</taxon>
        <taxon>Hexapoda</taxon>
        <taxon>Insecta</taxon>
        <taxon>Pterygota</taxon>
        <taxon>Neoptera</taxon>
        <taxon>Paraneoptera</taxon>
        <taxon>Hemiptera</taxon>
        <taxon>Heteroptera</taxon>
        <taxon>Panheteroptera</taxon>
        <taxon>Cimicomorpha</taxon>
        <taxon>Miridae</taxon>
        <taxon>Mirini</taxon>
        <taxon>Lygus</taxon>
    </lineage>
</organism>
<dbReference type="InterPro" id="IPR003140">
    <property type="entry name" value="PLipase/COase/thioEstase"/>
</dbReference>
<dbReference type="InterPro" id="IPR050565">
    <property type="entry name" value="LYPA1-2/EST-like"/>
</dbReference>
<dbReference type="GO" id="GO:0052689">
    <property type="term" value="F:carboxylic ester hydrolase activity"/>
    <property type="evidence" value="ECO:0007669"/>
    <property type="project" value="TreeGrafter"/>
</dbReference>
<dbReference type="EMBL" id="GDHC01009638">
    <property type="protein sequence ID" value="JAQ08991.1"/>
    <property type="molecule type" value="Transcribed_RNA"/>
</dbReference>
<reference evidence="5" key="1">
    <citation type="journal article" date="2014" name="PLoS ONE">
        <title>Transcriptome-Based Identification of ABC Transporters in the Western Tarnished Plant Bug Lygus hesperus.</title>
        <authorList>
            <person name="Hull J.J."/>
            <person name="Chaney K."/>
            <person name="Geib S.M."/>
            <person name="Fabrick J.A."/>
            <person name="Brent C.S."/>
            <person name="Walsh D."/>
            <person name="Lavine L.C."/>
        </authorList>
    </citation>
    <scope>NUCLEOTIDE SEQUENCE</scope>
</reference>
<dbReference type="InterPro" id="IPR029058">
    <property type="entry name" value="AB_hydrolase_fold"/>
</dbReference>
<dbReference type="Gene3D" id="3.40.50.1820">
    <property type="entry name" value="alpha/beta hydrolase"/>
    <property type="match status" value="1"/>
</dbReference>
<dbReference type="SUPFAM" id="SSF53474">
    <property type="entry name" value="alpha/beta-Hydrolases"/>
    <property type="match status" value="1"/>
</dbReference>
<evidence type="ECO:0000313" key="5">
    <source>
        <dbReference type="EMBL" id="JAG17406.1"/>
    </source>
</evidence>
<dbReference type="GO" id="GO:0005737">
    <property type="term" value="C:cytoplasm"/>
    <property type="evidence" value="ECO:0007669"/>
    <property type="project" value="TreeGrafter"/>
</dbReference>
<dbReference type="PANTHER" id="PTHR10655">
    <property type="entry name" value="LYSOPHOSPHOLIPASE-RELATED"/>
    <property type="match status" value="1"/>
</dbReference>
<evidence type="ECO:0000256" key="1">
    <source>
        <dbReference type="ARBA" id="ARBA00006499"/>
    </source>
</evidence>
<feature type="domain" description="Phospholipase/carboxylesterase/thioesterase" evidence="4">
    <location>
        <begin position="3"/>
        <end position="162"/>
    </location>
</feature>
<evidence type="ECO:0000256" key="2">
    <source>
        <dbReference type="ARBA" id="ARBA00012423"/>
    </source>
</evidence>
<reference evidence="5" key="2">
    <citation type="submission" date="2014-07" db="EMBL/GenBank/DDBJ databases">
        <authorList>
            <person name="Hull J."/>
        </authorList>
    </citation>
    <scope>NUCLEOTIDE SEQUENCE</scope>
</reference>
<reference evidence="6" key="3">
    <citation type="journal article" date="2016" name="Gigascience">
        <title>De novo construction of an expanded transcriptome assembly for the western tarnished plant bug, Lygus hesperus.</title>
        <authorList>
            <person name="Tassone E.E."/>
            <person name="Geib S.M."/>
            <person name="Hall B."/>
            <person name="Fabrick J.A."/>
            <person name="Brent C.S."/>
            <person name="Hull J.J."/>
        </authorList>
    </citation>
    <scope>NUCLEOTIDE SEQUENCE</scope>
</reference>
<evidence type="ECO:0000259" key="4">
    <source>
        <dbReference type="Pfam" id="PF02230"/>
    </source>
</evidence>
<name>A0A0A9XCN6_LYGHE</name>
<protein>
    <recommendedName>
        <fullName evidence="2">palmitoyl-protein hydrolase</fullName>
        <ecNumber evidence="2">3.1.2.22</ecNumber>
    </recommendedName>
</protein>
<dbReference type="AlphaFoldDB" id="A0A0A9XCN6"/>
<comment type="similarity">
    <text evidence="1">Belongs to the AB hydrolase superfamily. AB hydrolase 2 family.</text>
</comment>
<gene>
    <name evidence="6" type="primary">AN8748</name>
    <name evidence="5" type="ORF">CM83_13628</name>
    <name evidence="6" type="ORF">g.7928</name>
</gene>
<evidence type="ECO:0000313" key="6">
    <source>
        <dbReference type="EMBL" id="JAQ08991.1"/>
    </source>
</evidence>
<proteinExistence type="inferred from homology"/>
<keyword evidence="3" id="KW-0378">Hydrolase</keyword>
<sequence>MTICHGLGSDGYDMQSLGETIAATLPYMLCVMPNSAQLPVTINNGYVMPAWYDIKEMISNTLYSKLHDGAAVLRSAEYINSLVATTCVKYKIPFSRVVYGGFSQGAAISLAAGLTTKHTPAGIACLSGYLAAAHVIVPRIINKHTPITFFHGRQDGVVPFVAAV</sequence>